<dbReference type="InterPro" id="IPR008030">
    <property type="entry name" value="NmrA-like"/>
</dbReference>
<dbReference type="InterPro" id="IPR051164">
    <property type="entry name" value="NmrA-like_oxidored"/>
</dbReference>
<protein>
    <submittedName>
        <fullName evidence="4">NmrA-like family domain containing 1</fullName>
    </submittedName>
</protein>
<evidence type="ECO:0000256" key="1">
    <source>
        <dbReference type="ARBA" id="ARBA00006328"/>
    </source>
</evidence>
<dbReference type="HOGENOM" id="CLU_007383_8_2_10"/>
<dbReference type="InterPro" id="IPR036291">
    <property type="entry name" value="NAD(P)-bd_dom_sf"/>
</dbReference>
<dbReference type="PANTHER" id="PTHR42748:SF7">
    <property type="entry name" value="NMRA LIKE REDOX SENSOR 1-RELATED"/>
    <property type="match status" value="1"/>
</dbReference>
<reference key="2">
    <citation type="submission" date="2011-04" db="EMBL/GenBank/DDBJ databases">
        <title>Complete sequence of chromosome of Haliscomenobacter hydrossis DSM 1100.</title>
        <authorList>
            <consortium name="US DOE Joint Genome Institute (JGI-PGF)"/>
            <person name="Lucas S."/>
            <person name="Han J."/>
            <person name="Lapidus A."/>
            <person name="Bruce D."/>
            <person name="Goodwin L."/>
            <person name="Pitluck S."/>
            <person name="Peters L."/>
            <person name="Kyrpides N."/>
            <person name="Mavromatis K."/>
            <person name="Ivanova N."/>
            <person name="Ovchinnikova G."/>
            <person name="Pagani I."/>
            <person name="Daligault H."/>
            <person name="Detter J.C."/>
            <person name="Han C."/>
            <person name="Land M."/>
            <person name="Hauser L."/>
            <person name="Markowitz V."/>
            <person name="Cheng J.-F."/>
            <person name="Hugenholtz P."/>
            <person name="Woyke T."/>
            <person name="Wu D."/>
            <person name="Verbarg S."/>
            <person name="Frueling A."/>
            <person name="Brambilla E."/>
            <person name="Klenk H.-P."/>
            <person name="Eisen J.A."/>
        </authorList>
    </citation>
    <scope>NUCLEOTIDE SEQUENCE</scope>
    <source>
        <strain>DSM 1100</strain>
    </source>
</reference>
<dbReference type="KEGG" id="hhy:Halhy_3682"/>
<dbReference type="AlphaFoldDB" id="F4KZW4"/>
<evidence type="ECO:0000313" key="4">
    <source>
        <dbReference type="EMBL" id="AEE51534.1"/>
    </source>
</evidence>
<dbReference type="OrthoDB" id="9798669at2"/>
<reference evidence="4 5" key="1">
    <citation type="journal article" date="2011" name="Stand. Genomic Sci.">
        <title>Complete genome sequence of Haliscomenobacter hydrossis type strain (O).</title>
        <authorList>
            <consortium name="US DOE Joint Genome Institute (JGI-PGF)"/>
            <person name="Daligault H."/>
            <person name="Lapidus A."/>
            <person name="Zeytun A."/>
            <person name="Nolan M."/>
            <person name="Lucas S."/>
            <person name="Del Rio T.G."/>
            <person name="Tice H."/>
            <person name="Cheng J.F."/>
            <person name="Tapia R."/>
            <person name="Han C."/>
            <person name="Goodwin L."/>
            <person name="Pitluck S."/>
            <person name="Liolios K."/>
            <person name="Pagani I."/>
            <person name="Ivanova N."/>
            <person name="Huntemann M."/>
            <person name="Mavromatis K."/>
            <person name="Mikhailova N."/>
            <person name="Pati A."/>
            <person name="Chen A."/>
            <person name="Palaniappan K."/>
            <person name="Land M."/>
            <person name="Hauser L."/>
            <person name="Brambilla E.M."/>
            <person name="Rohde M."/>
            <person name="Verbarg S."/>
            <person name="Goker M."/>
            <person name="Bristow J."/>
            <person name="Eisen J.A."/>
            <person name="Markowitz V."/>
            <person name="Hugenholtz P."/>
            <person name="Kyrpides N.C."/>
            <person name="Klenk H.P."/>
            <person name="Woyke T."/>
        </authorList>
    </citation>
    <scope>NUCLEOTIDE SEQUENCE [LARGE SCALE GENOMIC DNA]</scope>
    <source>
        <strain evidence="5">ATCC 27775 / DSM 1100 / LMG 10767 / O</strain>
    </source>
</reference>
<dbReference type="Proteomes" id="UP000008461">
    <property type="component" value="Chromosome"/>
</dbReference>
<accession>F4KZW4</accession>
<dbReference type="SUPFAM" id="SSF51735">
    <property type="entry name" value="NAD(P)-binding Rossmann-fold domains"/>
    <property type="match status" value="1"/>
</dbReference>
<name>F4KZW4_HALH1</name>
<dbReference type="CDD" id="cd05251">
    <property type="entry name" value="NmrA_like_SDR_a"/>
    <property type="match status" value="1"/>
</dbReference>
<feature type="domain" description="NmrA-like" evidence="3">
    <location>
        <begin position="6"/>
        <end position="261"/>
    </location>
</feature>
<gene>
    <name evidence="4" type="ordered locus">Halhy_3682</name>
</gene>
<keyword evidence="2" id="KW-0521">NADP</keyword>
<dbReference type="PANTHER" id="PTHR42748">
    <property type="entry name" value="NITROGEN METABOLITE REPRESSION PROTEIN NMRA FAMILY MEMBER"/>
    <property type="match status" value="1"/>
</dbReference>
<evidence type="ECO:0000313" key="5">
    <source>
        <dbReference type="Proteomes" id="UP000008461"/>
    </source>
</evidence>
<dbReference type="eggNOG" id="COG0702">
    <property type="taxonomic scope" value="Bacteria"/>
</dbReference>
<dbReference type="Gene3D" id="3.90.25.10">
    <property type="entry name" value="UDP-galactose 4-epimerase, domain 1"/>
    <property type="match status" value="1"/>
</dbReference>
<dbReference type="Pfam" id="PF05368">
    <property type="entry name" value="NmrA"/>
    <property type="match status" value="1"/>
</dbReference>
<dbReference type="RefSeq" id="WP_013766073.1">
    <property type="nucleotide sequence ID" value="NC_015510.1"/>
</dbReference>
<sequence>MNLKPIILVTGATGAQGGSIAYALLKEGKFAVRALSRNAQSEKALALQEAGATVVEGDLNDVQALKKAMQGCYGVFGVTSFLEHYEHEYNHGKNLIDAVKQSHIQHFVFSTQPDYSKLTNGTFNVPHYDLKAILAEYTKSLKIPSTFVHPAFYYENFLSFFSLQKTKDGGYQFGFPQGDTRLAMVSVADMGGVVAAIFNHPAEYMDRTVGIVGEDRSCAEYAAIMSRVLGKDIWYQHVPHEVFADRAFPMAEEWANMFEVQRLCIPTRQLDLIESYGLNPAMQTLEKWLQKNKAKFEAHFQQLEASTLHAMV</sequence>
<dbReference type="STRING" id="760192.Halhy_3682"/>
<keyword evidence="5" id="KW-1185">Reference proteome</keyword>
<evidence type="ECO:0000256" key="2">
    <source>
        <dbReference type="ARBA" id="ARBA00022857"/>
    </source>
</evidence>
<dbReference type="Gene3D" id="3.40.50.720">
    <property type="entry name" value="NAD(P)-binding Rossmann-like Domain"/>
    <property type="match status" value="1"/>
</dbReference>
<organism evidence="4 5">
    <name type="scientific">Haliscomenobacter hydrossis (strain ATCC 27775 / DSM 1100 / LMG 10767 / O)</name>
    <dbReference type="NCBI Taxonomy" id="760192"/>
    <lineage>
        <taxon>Bacteria</taxon>
        <taxon>Pseudomonadati</taxon>
        <taxon>Bacteroidota</taxon>
        <taxon>Saprospiria</taxon>
        <taxon>Saprospirales</taxon>
        <taxon>Haliscomenobacteraceae</taxon>
        <taxon>Haliscomenobacter</taxon>
    </lineage>
</organism>
<evidence type="ECO:0000259" key="3">
    <source>
        <dbReference type="Pfam" id="PF05368"/>
    </source>
</evidence>
<comment type="similarity">
    <text evidence="1">Belongs to the NmrA-type oxidoreductase family.</text>
</comment>
<proteinExistence type="inferred from homology"/>
<dbReference type="EMBL" id="CP002691">
    <property type="protein sequence ID" value="AEE51534.1"/>
    <property type="molecule type" value="Genomic_DNA"/>
</dbReference>